<gene>
    <name evidence="2" type="ORF">A3J00_00470</name>
</gene>
<evidence type="ECO:0000256" key="1">
    <source>
        <dbReference type="SAM" id="Phobius"/>
    </source>
</evidence>
<sequence>MDKNRGFIQLIVIFLLLVVILSLLGVSLSALFQNKTLQENFSFIGKALKAVLDSWVGKTIGVVWEFAKSFFVDFIWSAFIDAMNAIKAGQNPILKQ</sequence>
<dbReference type="STRING" id="1801725.A3J00_00470"/>
<dbReference type="EMBL" id="MHMR01000017">
    <property type="protein sequence ID" value="OGZ30632.1"/>
    <property type="molecule type" value="Genomic_DNA"/>
</dbReference>
<dbReference type="Proteomes" id="UP000178428">
    <property type="component" value="Unassembled WGS sequence"/>
</dbReference>
<protein>
    <submittedName>
        <fullName evidence="2">Uncharacterized protein</fullName>
    </submittedName>
</protein>
<evidence type="ECO:0000313" key="2">
    <source>
        <dbReference type="EMBL" id="OGZ30632.1"/>
    </source>
</evidence>
<dbReference type="AlphaFoldDB" id="A0A1G2EYP1"/>
<reference evidence="2 3" key="1">
    <citation type="journal article" date="2016" name="Nat. Commun.">
        <title>Thousands of microbial genomes shed light on interconnected biogeochemical processes in an aquifer system.</title>
        <authorList>
            <person name="Anantharaman K."/>
            <person name="Brown C.T."/>
            <person name="Hug L.A."/>
            <person name="Sharon I."/>
            <person name="Castelle C.J."/>
            <person name="Probst A.J."/>
            <person name="Thomas B.C."/>
            <person name="Singh A."/>
            <person name="Wilkins M.J."/>
            <person name="Karaoz U."/>
            <person name="Brodie E.L."/>
            <person name="Williams K.H."/>
            <person name="Hubbard S.S."/>
            <person name="Banfield J.F."/>
        </authorList>
    </citation>
    <scope>NUCLEOTIDE SEQUENCE [LARGE SCALE GENOMIC DNA]</scope>
</reference>
<name>A0A1G2EYP1_9BACT</name>
<organism evidence="2 3">
    <name type="scientific">Candidatus Niyogibacteria bacterium RIFCSPLOWO2_02_FULL_45_13</name>
    <dbReference type="NCBI Taxonomy" id="1801725"/>
    <lineage>
        <taxon>Bacteria</taxon>
        <taxon>Candidatus Niyogiibacteriota</taxon>
    </lineage>
</organism>
<evidence type="ECO:0000313" key="3">
    <source>
        <dbReference type="Proteomes" id="UP000178428"/>
    </source>
</evidence>
<accession>A0A1G2EYP1</accession>
<proteinExistence type="predicted"/>
<feature type="transmembrane region" description="Helical" evidence="1">
    <location>
        <begin position="6"/>
        <end position="32"/>
    </location>
</feature>
<keyword evidence="1" id="KW-1133">Transmembrane helix</keyword>
<keyword evidence="1" id="KW-0812">Transmembrane</keyword>
<keyword evidence="1" id="KW-0472">Membrane</keyword>
<comment type="caution">
    <text evidence="2">The sequence shown here is derived from an EMBL/GenBank/DDBJ whole genome shotgun (WGS) entry which is preliminary data.</text>
</comment>